<keyword evidence="3" id="KW-0804">Transcription</keyword>
<dbReference type="InterPro" id="IPR000595">
    <property type="entry name" value="cNMP-bd_dom"/>
</dbReference>
<dbReference type="PANTHER" id="PTHR24567">
    <property type="entry name" value="CRP FAMILY TRANSCRIPTIONAL REGULATORY PROTEIN"/>
    <property type="match status" value="1"/>
</dbReference>
<dbReference type="Pfam" id="PF00027">
    <property type="entry name" value="cNMP_binding"/>
    <property type="match status" value="1"/>
</dbReference>
<accession>A0A6I6JTH1</accession>
<dbReference type="GO" id="GO:0003677">
    <property type="term" value="F:DNA binding"/>
    <property type="evidence" value="ECO:0007669"/>
    <property type="project" value="UniProtKB-KW"/>
</dbReference>
<protein>
    <submittedName>
        <fullName evidence="6">Helix-turn-helix domain-containing protein</fullName>
    </submittedName>
</protein>
<dbReference type="PANTHER" id="PTHR24567:SF68">
    <property type="entry name" value="DNA-BINDING TRANSCRIPTIONAL DUAL REGULATOR CRP"/>
    <property type="match status" value="1"/>
</dbReference>
<dbReference type="InterPro" id="IPR018490">
    <property type="entry name" value="cNMP-bd_dom_sf"/>
</dbReference>
<dbReference type="PRINTS" id="PR00034">
    <property type="entry name" value="HTHCRP"/>
</dbReference>
<dbReference type="Gene3D" id="1.10.10.10">
    <property type="entry name" value="Winged helix-like DNA-binding domain superfamily/Winged helix DNA-binding domain"/>
    <property type="match status" value="1"/>
</dbReference>
<dbReference type="SMART" id="SM00100">
    <property type="entry name" value="cNMP"/>
    <property type="match status" value="1"/>
</dbReference>
<feature type="domain" description="HTH crp-type" evidence="5">
    <location>
        <begin position="152"/>
        <end position="221"/>
    </location>
</feature>
<dbReference type="InterPro" id="IPR036388">
    <property type="entry name" value="WH-like_DNA-bd_sf"/>
</dbReference>
<reference evidence="6 7" key="1">
    <citation type="submission" date="2019-11" db="EMBL/GenBank/DDBJ databases">
        <authorList>
            <person name="Zheng R.K."/>
            <person name="Sun C.M."/>
        </authorList>
    </citation>
    <scope>NUCLEOTIDE SEQUENCE [LARGE SCALE GENOMIC DNA]</scope>
    <source>
        <strain evidence="6 7">WC007</strain>
    </source>
</reference>
<organism evidence="6 7">
    <name type="scientific">Maribellus comscasis</name>
    <dbReference type="NCBI Taxonomy" id="2681766"/>
    <lineage>
        <taxon>Bacteria</taxon>
        <taxon>Pseudomonadati</taxon>
        <taxon>Bacteroidota</taxon>
        <taxon>Bacteroidia</taxon>
        <taxon>Marinilabiliales</taxon>
        <taxon>Prolixibacteraceae</taxon>
        <taxon>Maribellus</taxon>
    </lineage>
</organism>
<name>A0A6I6JTH1_9BACT</name>
<dbReference type="SMART" id="SM00419">
    <property type="entry name" value="HTH_CRP"/>
    <property type="match status" value="1"/>
</dbReference>
<dbReference type="InterPro" id="IPR050397">
    <property type="entry name" value="Env_Response_Regulators"/>
</dbReference>
<dbReference type="KEGG" id="mcos:GM418_12135"/>
<dbReference type="CDD" id="cd00092">
    <property type="entry name" value="HTH_CRP"/>
    <property type="match status" value="1"/>
</dbReference>
<feature type="domain" description="Cyclic nucleotide-binding" evidence="4">
    <location>
        <begin position="17"/>
        <end position="121"/>
    </location>
</feature>
<dbReference type="Pfam" id="PF13545">
    <property type="entry name" value="HTH_Crp_2"/>
    <property type="match status" value="1"/>
</dbReference>
<dbReference type="RefSeq" id="WP_158866467.1">
    <property type="nucleotide sequence ID" value="NZ_CP046401.1"/>
</dbReference>
<evidence type="ECO:0000313" key="6">
    <source>
        <dbReference type="EMBL" id="QGY44378.1"/>
    </source>
</evidence>
<evidence type="ECO:0000256" key="2">
    <source>
        <dbReference type="ARBA" id="ARBA00023125"/>
    </source>
</evidence>
<dbReference type="InterPro" id="IPR012318">
    <property type="entry name" value="HTH_CRP"/>
</dbReference>
<proteinExistence type="predicted"/>
<dbReference type="GO" id="GO:0005829">
    <property type="term" value="C:cytosol"/>
    <property type="evidence" value="ECO:0007669"/>
    <property type="project" value="TreeGrafter"/>
</dbReference>
<gene>
    <name evidence="6" type="ORF">GM418_12135</name>
</gene>
<dbReference type="Proteomes" id="UP000428260">
    <property type="component" value="Chromosome"/>
</dbReference>
<dbReference type="GO" id="GO:0003700">
    <property type="term" value="F:DNA-binding transcription factor activity"/>
    <property type="evidence" value="ECO:0007669"/>
    <property type="project" value="TreeGrafter"/>
</dbReference>
<keyword evidence="2" id="KW-0238">DNA-binding</keyword>
<dbReference type="PROSITE" id="PS51063">
    <property type="entry name" value="HTH_CRP_2"/>
    <property type="match status" value="1"/>
</dbReference>
<dbReference type="AlphaFoldDB" id="A0A6I6JTH1"/>
<keyword evidence="1" id="KW-0805">Transcription regulation</keyword>
<evidence type="ECO:0000313" key="7">
    <source>
        <dbReference type="Proteomes" id="UP000428260"/>
    </source>
</evidence>
<keyword evidence="7" id="KW-1185">Reference proteome</keyword>
<dbReference type="CDD" id="cd00038">
    <property type="entry name" value="CAP_ED"/>
    <property type="match status" value="1"/>
</dbReference>
<dbReference type="PROSITE" id="PS50042">
    <property type="entry name" value="CNMP_BINDING_3"/>
    <property type="match status" value="1"/>
</dbReference>
<evidence type="ECO:0000256" key="3">
    <source>
        <dbReference type="ARBA" id="ARBA00023163"/>
    </source>
</evidence>
<dbReference type="InterPro" id="IPR014710">
    <property type="entry name" value="RmlC-like_jellyroll"/>
</dbReference>
<dbReference type="EMBL" id="CP046401">
    <property type="protein sequence ID" value="QGY44378.1"/>
    <property type="molecule type" value="Genomic_DNA"/>
</dbReference>
<dbReference type="InterPro" id="IPR036390">
    <property type="entry name" value="WH_DNA-bd_sf"/>
</dbReference>
<dbReference type="Gene3D" id="2.60.120.10">
    <property type="entry name" value="Jelly Rolls"/>
    <property type="match status" value="1"/>
</dbReference>
<dbReference type="SUPFAM" id="SSF51206">
    <property type="entry name" value="cAMP-binding domain-like"/>
    <property type="match status" value="1"/>
</dbReference>
<sequence length="230" mass="26348">MERRIKKCLGCTIKSTAVSILNQNELSVLEDGCSQHEFKKGELLFKENTPAHTICYIRSGFVKLVKRGLGKKDFILNISKSGAYLGVQHLNRKQGNCYFSAIAITDVQVCFIELDVFGRLLESNGSFATEVISYIFEDEMNYFDRLVNNVQQQLPGRLANTLYYFRNEVYNQKEFNLNINQTELASLIGTSRESVSRLLKEFQQAGIIKTERNKITILDEKRLLEIKQKG</sequence>
<dbReference type="SUPFAM" id="SSF46785">
    <property type="entry name" value="Winged helix' DNA-binding domain"/>
    <property type="match status" value="1"/>
</dbReference>
<evidence type="ECO:0000256" key="1">
    <source>
        <dbReference type="ARBA" id="ARBA00023015"/>
    </source>
</evidence>
<evidence type="ECO:0000259" key="5">
    <source>
        <dbReference type="PROSITE" id="PS51063"/>
    </source>
</evidence>
<evidence type="ECO:0000259" key="4">
    <source>
        <dbReference type="PROSITE" id="PS50042"/>
    </source>
</evidence>